<keyword evidence="7 11" id="KW-0067">ATP-binding</keyword>
<dbReference type="GO" id="GO:0004674">
    <property type="term" value="F:protein serine/threonine kinase activity"/>
    <property type="evidence" value="ECO:0007669"/>
    <property type="project" value="UniProtKB-KW"/>
</dbReference>
<evidence type="ECO:0000256" key="2">
    <source>
        <dbReference type="ARBA" id="ARBA00022527"/>
    </source>
</evidence>
<comment type="caution">
    <text evidence="15">The sequence shown here is derived from an EMBL/GenBank/DDBJ whole genome shotgun (WGS) entry which is preliminary data.</text>
</comment>
<evidence type="ECO:0000313" key="16">
    <source>
        <dbReference type="Proteomes" id="UP001566132"/>
    </source>
</evidence>
<dbReference type="InterPro" id="IPR017441">
    <property type="entry name" value="Protein_kinase_ATP_BS"/>
</dbReference>
<dbReference type="PROSITE" id="PS50011">
    <property type="entry name" value="PROTEIN_KINASE_DOM"/>
    <property type="match status" value="1"/>
</dbReference>
<dbReference type="Proteomes" id="UP001566132">
    <property type="component" value="Unassembled WGS sequence"/>
</dbReference>
<evidence type="ECO:0000256" key="8">
    <source>
        <dbReference type="ARBA" id="ARBA00047899"/>
    </source>
</evidence>
<keyword evidence="3" id="KW-0597">Phosphoprotein</keyword>
<evidence type="ECO:0000256" key="12">
    <source>
        <dbReference type="RuleBase" id="RU000304"/>
    </source>
</evidence>
<sequence length="396" mass="43695">MLDYNTSHDGLLQLERDVLDSVVQKTSILEFYQVDKTPLGRGKYATVCRAVHKLTGTPYAAKFVKKRRRNQDQMKEIVHEIAVLMQCSATNRVIRLHEVYDSTTEMVLVLELAAGGELQHILDGGQCLSEPEARKAMKQILEGLSYLHDRNIAHLDLKPQNLLLSMVDNCDDIKLCDFGISKVLKPGVTVREILGTVDYVAPEVLSYDPICLSTDIWSVGVLAYVLLSGFSPFGADDKQQTFLNISKCALSFEPEHFHDVSGDAINFIKSALIVDPRQRPSVHELLDHPWISLKANIVATPALKTCEVAALTTTTSPSTPISQRKNFSSSSPTKSTTNKDFQTISNGLNASPVRTYTVTANCLICSQCGTTCRHLSQHHPSPVAKSTITVDRGILC</sequence>
<dbReference type="Pfam" id="PF00069">
    <property type="entry name" value="Pkinase"/>
    <property type="match status" value="1"/>
</dbReference>
<feature type="domain" description="Protein kinase" evidence="14">
    <location>
        <begin position="33"/>
        <end position="291"/>
    </location>
</feature>
<evidence type="ECO:0000256" key="7">
    <source>
        <dbReference type="ARBA" id="ARBA00022840"/>
    </source>
</evidence>
<evidence type="ECO:0000256" key="1">
    <source>
        <dbReference type="ARBA" id="ARBA00012513"/>
    </source>
</evidence>
<dbReference type="InterPro" id="IPR011009">
    <property type="entry name" value="Kinase-like_dom_sf"/>
</dbReference>
<dbReference type="SMART" id="SM00220">
    <property type="entry name" value="S_TKc"/>
    <property type="match status" value="1"/>
</dbReference>
<dbReference type="PANTHER" id="PTHR24342">
    <property type="entry name" value="SERINE/THREONINE-PROTEIN KINASE 17"/>
    <property type="match status" value="1"/>
</dbReference>
<dbReference type="FunFam" id="3.30.200.20:FF:000175">
    <property type="entry name" value="Serine/threonine-protein kinase 17B"/>
    <property type="match status" value="1"/>
</dbReference>
<dbReference type="PANTHER" id="PTHR24342:SF12">
    <property type="entry name" value="DEATH-ASSOCIATED PROTEIN KINASE RELATED"/>
    <property type="match status" value="1"/>
</dbReference>
<accession>A0ABD1ESZ5</accession>
<evidence type="ECO:0000256" key="3">
    <source>
        <dbReference type="ARBA" id="ARBA00022553"/>
    </source>
</evidence>
<dbReference type="FunFam" id="1.10.510.10:FF:000571">
    <property type="entry name" value="Maternal embryonic leucine zipper kinase"/>
    <property type="match status" value="1"/>
</dbReference>
<evidence type="ECO:0000259" key="14">
    <source>
        <dbReference type="PROSITE" id="PS50011"/>
    </source>
</evidence>
<proteinExistence type="inferred from homology"/>
<dbReference type="SUPFAM" id="SSF56112">
    <property type="entry name" value="Protein kinase-like (PK-like)"/>
    <property type="match status" value="1"/>
</dbReference>
<organism evidence="15 16">
    <name type="scientific">Hypothenemus hampei</name>
    <name type="common">Coffee berry borer</name>
    <dbReference type="NCBI Taxonomy" id="57062"/>
    <lineage>
        <taxon>Eukaryota</taxon>
        <taxon>Metazoa</taxon>
        <taxon>Ecdysozoa</taxon>
        <taxon>Arthropoda</taxon>
        <taxon>Hexapoda</taxon>
        <taxon>Insecta</taxon>
        <taxon>Pterygota</taxon>
        <taxon>Neoptera</taxon>
        <taxon>Endopterygota</taxon>
        <taxon>Coleoptera</taxon>
        <taxon>Polyphaga</taxon>
        <taxon>Cucujiformia</taxon>
        <taxon>Curculionidae</taxon>
        <taxon>Scolytinae</taxon>
        <taxon>Hypothenemus</taxon>
    </lineage>
</organism>
<feature type="binding site" evidence="11">
    <location>
        <position position="66"/>
    </location>
    <ligand>
        <name>ATP</name>
        <dbReference type="ChEBI" id="CHEBI:30616"/>
    </ligand>
</feature>
<dbReference type="EC" id="2.7.11.1" evidence="1"/>
<dbReference type="GO" id="GO:0005524">
    <property type="term" value="F:ATP binding"/>
    <property type="evidence" value="ECO:0007669"/>
    <property type="project" value="UniProtKB-UniRule"/>
</dbReference>
<comment type="catalytic activity">
    <reaction evidence="8">
        <text>L-threonyl-[protein] + ATP = O-phospho-L-threonyl-[protein] + ADP + H(+)</text>
        <dbReference type="Rhea" id="RHEA:46608"/>
        <dbReference type="Rhea" id="RHEA-COMP:11060"/>
        <dbReference type="Rhea" id="RHEA-COMP:11605"/>
        <dbReference type="ChEBI" id="CHEBI:15378"/>
        <dbReference type="ChEBI" id="CHEBI:30013"/>
        <dbReference type="ChEBI" id="CHEBI:30616"/>
        <dbReference type="ChEBI" id="CHEBI:61977"/>
        <dbReference type="ChEBI" id="CHEBI:456216"/>
        <dbReference type="EC" id="2.7.11.1"/>
    </reaction>
</comment>
<dbReference type="EMBL" id="JBDJPC010000005">
    <property type="protein sequence ID" value="KAL1501902.1"/>
    <property type="molecule type" value="Genomic_DNA"/>
</dbReference>
<evidence type="ECO:0000256" key="5">
    <source>
        <dbReference type="ARBA" id="ARBA00022741"/>
    </source>
</evidence>
<dbReference type="Gene3D" id="3.30.200.20">
    <property type="entry name" value="Phosphorylase Kinase, domain 1"/>
    <property type="match status" value="1"/>
</dbReference>
<keyword evidence="16" id="KW-1185">Reference proteome</keyword>
<reference evidence="15 16" key="1">
    <citation type="submission" date="2024-05" db="EMBL/GenBank/DDBJ databases">
        <title>Genetic variation in Jamaican populations of the coffee berry borer (Hypothenemus hampei).</title>
        <authorList>
            <person name="Errbii M."/>
            <person name="Myrie A."/>
        </authorList>
    </citation>
    <scope>NUCLEOTIDE SEQUENCE [LARGE SCALE GENOMIC DNA]</scope>
    <source>
        <strain evidence="15">JA-Hopewell-2020-01-JO</strain>
        <tissue evidence="15">Whole body</tissue>
    </source>
</reference>
<evidence type="ECO:0000256" key="4">
    <source>
        <dbReference type="ARBA" id="ARBA00022679"/>
    </source>
</evidence>
<evidence type="ECO:0000256" key="13">
    <source>
        <dbReference type="SAM" id="MobiDB-lite"/>
    </source>
</evidence>
<evidence type="ECO:0000256" key="11">
    <source>
        <dbReference type="PROSITE-ProRule" id="PRU10141"/>
    </source>
</evidence>
<protein>
    <recommendedName>
        <fullName evidence="1">non-specific serine/threonine protein kinase</fullName>
        <ecNumber evidence="1">2.7.11.1</ecNumber>
    </recommendedName>
</protein>
<dbReference type="InterPro" id="IPR000719">
    <property type="entry name" value="Prot_kinase_dom"/>
</dbReference>
<evidence type="ECO:0000313" key="15">
    <source>
        <dbReference type="EMBL" id="KAL1501902.1"/>
    </source>
</evidence>
<comment type="catalytic activity">
    <reaction evidence="9">
        <text>L-seryl-[protein] + ATP = O-phospho-L-seryl-[protein] + ADP + H(+)</text>
        <dbReference type="Rhea" id="RHEA:17989"/>
        <dbReference type="Rhea" id="RHEA-COMP:9863"/>
        <dbReference type="Rhea" id="RHEA-COMP:11604"/>
        <dbReference type="ChEBI" id="CHEBI:15378"/>
        <dbReference type="ChEBI" id="CHEBI:29999"/>
        <dbReference type="ChEBI" id="CHEBI:30616"/>
        <dbReference type="ChEBI" id="CHEBI:83421"/>
        <dbReference type="ChEBI" id="CHEBI:456216"/>
        <dbReference type="EC" id="2.7.11.1"/>
    </reaction>
</comment>
<evidence type="ECO:0000256" key="10">
    <source>
        <dbReference type="ARBA" id="ARBA00060827"/>
    </source>
</evidence>
<keyword evidence="5 11" id="KW-0547">Nucleotide-binding</keyword>
<evidence type="ECO:0000256" key="9">
    <source>
        <dbReference type="ARBA" id="ARBA00048679"/>
    </source>
</evidence>
<keyword evidence="2 12" id="KW-0723">Serine/threonine-protein kinase</keyword>
<dbReference type="AlphaFoldDB" id="A0ABD1ESZ5"/>
<dbReference type="PROSITE" id="PS00107">
    <property type="entry name" value="PROTEIN_KINASE_ATP"/>
    <property type="match status" value="1"/>
</dbReference>
<dbReference type="Gene3D" id="1.10.510.10">
    <property type="entry name" value="Transferase(Phosphotransferase) domain 1"/>
    <property type="match status" value="1"/>
</dbReference>
<gene>
    <name evidence="15" type="ORF">ABEB36_007137</name>
</gene>
<feature type="region of interest" description="Disordered" evidence="13">
    <location>
        <begin position="315"/>
        <end position="344"/>
    </location>
</feature>
<keyword evidence="4" id="KW-0808">Transferase</keyword>
<comment type="similarity">
    <text evidence="10">Belongs to the protein kinase superfamily. CAMK Ser/Thr protein kinase family. DAP kinase subfamily.</text>
</comment>
<dbReference type="PROSITE" id="PS00108">
    <property type="entry name" value="PROTEIN_KINASE_ST"/>
    <property type="match status" value="1"/>
</dbReference>
<dbReference type="InterPro" id="IPR008271">
    <property type="entry name" value="Ser/Thr_kinase_AS"/>
</dbReference>
<name>A0ABD1ESZ5_HYPHA</name>
<evidence type="ECO:0000256" key="6">
    <source>
        <dbReference type="ARBA" id="ARBA00022777"/>
    </source>
</evidence>
<keyword evidence="6" id="KW-0418">Kinase</keyword>